<keyword evidence="3" id="KW-1185">Reference proteome</keyword>
<protein>
    <submittedName>
        <fullName evidence="2">Uncharacterized protein</fullName>
    </submittedName>
</protein>
<name>A0A4Y2U393_ARAVE</name>
<evidence type="ECO:0000256" key="1">
    <source>
        <dbReference type="SAM" id="MobiDB-lite"/>
    </source>
</evidence>
<evidence type="ECO:0000313" key="3">
    <source>
        <dbReference type="Proteomes" id="UP000499080"/>
    </source>
</evidence>
<dbReference type="Proteomes" id="UP000499080">
    <property type="component" value="Unassembled WGS sequence"/>
</dbReference>
<sequence>MDLVILNSGQITRMTSELLPRLSKLPHHTNGRTFGHYVRFNVQHAPCTEDLQWNRVSNLEPSAHYQTKWIKKLSETSFYSVQKQKYRRRLTNNGESTGLKKTVEEMKLNR</sequence>
<dbReference type="AlphaFoldDB" id="A0A4Y2U393"/>
<organism evidence="2 3">
    <name type="scientific">Araneus ventricosus</name>
    <name type="common">Orbweaver spider</name>
    <name type="synonym">Epeira ventricosa</name>
    <dbReference type="NCBI Taxonomy" id="182803"/>
    <lineage>
        <taxon>Eukaryota</taxon>
        <taxon>Metazoa</taxon>
        <taxon>Ecdysozoa</taxon>
        <taxon>Arthropoda</taxon>
        <taxon>Chelicerata</taxon>
        <taxon>Arachnida</taxon>
        <taxon>Araneae</taxon>
        <taxon>Araneomorphae</taxon>
        <taxon>Entelegynae</taxon>
        <taxon>Araneoidea</taxon>
        <taxon>Araneidae</taxon>
        <taxon>Araneus</taxon>
    </lineage>
</organism>
<accession>A0A4Y2U393</accession>
<proteinExistence type="predicted"/>
<feature type="compositionally biased region" description="Basic and acidic residues" evidence="1">
    <location>
        <begin position="101"/>
        <end position="110"/>
    </location>
</feature>
<feature type="region of interest" description="Disordered" evidence="1">
    <location>
        <begin position="90"/>
        <end position="110"/>
    </location>
</feature>
<reference evidence="2 3" key="1">
    <citation type="journal article" date="2019" name="Sci. Rep.">
        <title>Orb-weaving spider Araneus ventricosus genome elucidates the spidroin gene catalogue.</title>
        <authorList>
            <person name="Kono N."/>
            <person name="Nakamura H."/>
            <person name="Ohtoshi R."/>
            <person name="Moran D.A.P."/>
            <person name="Shinohara A."/>
            <person name="Yoshida Y."/>
            <person name="Fujiwara M."/>
            <person name="Mori M."/>
            <person name="Tomita M."/>
            <person name="Arakawa K."/>
        </authorList>
    </citation>
    <scope>NUCLEOTIDE SEQUENCE [LARGE SCALE GENOMIC DNA]</scope>
</reference>
<evidence type="ECO:0000313" key="2">
    <source>
        <dbReference type="EMBL" id="GBO07072.1"/>
    </source>
</evidence>
<comment type="caution">
    <text evidence="2">The sequence shown here is derived from an EMBL/GenBank/DDBJ whole genome shotgun (WGS) entry which is preliminary data.</text>
</comment>
<gene>
    <name evidence="2" type="ORF">AVEN_207909_1</name>
</gene>
<dbReference type="EMBL" id="BGPR01033212">
    <property type="protein sequence ID" value="GBO07072.1"/>
    <property type="molecule type" value="Genomic_DNA"/>
</dbReference>